<feature type="coiled-coil region" evidence="1">
    <location>
        <begin position="120"/>
        <end position="233"/>
    </location>
</feature>
<dbReference type="AlphaFoldDB" id="A0A1U7JBM8"/>
<dbReference type="Proteomes" id="UP000185557">
    <property type="component" value="Unassembled WGS sequence"/>
</dbReference>
<evidence type="ECO:0000313" key="2">
    <source>
        <dbReference type="EMBL" id="OKH51143.1"/>
    </source>
</evidence>
<evidence type="ECO:0000313" key="3">
    <source>
        <dbReference type="Proteomes" id="UP000185557"/>
    </source>
</evidence>
<keyword evidence="3" id="KW-1185">Reference proteome</keyword>
<dbReference type="EMBL" id="MRCG01000001">
    <property type="protein sequence ID" value="OKH51143.1"/>
    <property type="molecule type" value="Genomic_DNA"/>
</dbReference>
<gene>
    <name evidence="2" type="ORF">NIES30_03510</name>
</gene>
<evidence type="ECO:0000256" key="1">
    <source>
        <dbReference type="SAM" id="Coils"/>
    </source>
</evidence>
<dbReference type="SUPFAM" id="SSF58100">
    <property type="entry name" value="Bacterial hemolysins"/>
    <property type="match status" value="1"/>
</dbReference>
<accession>A0A1U7JBM8</accession>
<protein>
    <submittedName>
        <fullName evidence="2">Uncharacterized protein</fullName>
    </submittedName>
</protein>
<keyword evidence="1" id="KW-0175">Coiled coil</keyword>
<comment type="caution">
    <text evidence="2">The sequence shown here is derived from an EMBL/GenBank/DDBJ whole genome shotgun (WGS) entry which is preliminary data.</text>
</comment>
<proteinExistence type="predicted"/>
<name>A0A1U7JBM8_9CYAN</name>
<dbReference type="Gene3D" id="1.10.287.1490">
    <property type="match status" value="1"/>
</dbReference>
<reference evidence="2 3" key="1">
    <citation type="submission" date="2016-11" db="EMBL/GenBank/DDBJ databases">
        <title>Draft Genome Sequences of Nine Cyanobacterial Strains from Diverse Habitats.</title>
        <authorList>
            <person name="Zhu T."/>
            <person name="Hou S."/>
            <person name="Lu X."/>
            <person name="Hess W.R."/>
        </authorList>
    </citation>
    <scope>NUCLEOTIDE SEQUENCE [LARGE SCALE GENOMIC DNA]</scope>
    <source>
        <strain evidence="2 3">NIES-30</strain>
    </source>
</reference>
<sequence length="246" mass="28324">MNDSKVLFDYWHSKVRLKNLSIVSSPGHIETPRLRHDCTNYDTLRASREVALLEEPERSRVIAVIKYQCTAQVLQRRAGFLNSHIAELQSEVQDLAHTKGKFQKIIQALQEIIFGKDQDIQALQNRISILETENETLKAETEQAKAYSELLQEFETLKKEFEKVAKRKQELAKNNQSLGGRVSHTNRFRNERDAARAAAEELRQKLAQVTDHNQQLLSENEALTSELSQLRKQTKLGIVEVRRHGN</sequence>
<organism evidence="2 3">
    <name type="scientific">Phormidium tenue NIES-30</name>
    <dbReference type="NCBI Taxonomy" id="549789"/>
    <lineage>
        <taxon>Bacteria</taxon>
        <taxon>Bacillati</taxon>
        <taxon>Cyanobacteriota</taxon>
        <taxon>Cyanophyceae</taxon>
        <taxon>Oscillatoriophycideae</taxon>
        <taxon>Oscillatoriales</taxon>
        <taxon>Oscillatoriaceae</taxon>
        <taxon>Phormidium</taxon>
    </lineage>
</organism>
<dbReference type="RefSeq" id="WP_073606950.1">
    <property type="nucleotide sequence ID" value="NZ_MRCG01000001.1"/>
</dbReference>
<dbReference type="OrthoDB" id="421189at2"/>